<dbReference type="SMART" id="SM00869">
    <property type="entry name" value="Autotransporter"/>
    <property type="match status" value="1"/>
</dbReference>
<dbReference type="EMBL" id="CP003479">
    <property type="protein sequence ID" value="AFI03463.1"/>
    <property type="molecule type" value="Genomic_DNA"/>
</dbReference>
<proteinExistence type="predicted"/>
<evidence type="ECO:0000313" key="4">
    <source>
        <dbReference type="Proteomes" id="UP000005010"/>
    </source>
</evidence>
<feature type="region of interest" description="Disordered" evidence="1">
    <location>
        <begin position="349"/>
        <end position="407"/>
    </location>
</feature>
<evidence type="ECO:0000256" key="1">
    <source>
        <dbReference type="SAM" id="MobiDB-lite"/>
    </source>
</evidence>
<dbReference type="STRING" id="182217.HCW_00850"/>
<dbReference type="PATRIC" id="fig|182217.3.peg.177"/>
<feature type="compositionally biased region" description="Pro residues" evidence="1">
    <location>
        <begin position="366"/>
        <end position="396"/>
    </location>
</feature>
<evidence type="ECO:0000259" key="2">
    <source>
        <dbReference type="PROSITE" id="PS51208"/>
    </source>
</evidence>
<dbReference type="InterPro" id="IPR005546">
    <property type="entry name" value="Autotransporte_beta"/>
</dbReference>
<keyword evidence="4" id="KW-1185">Reference proteome</keyword>
<dbReference type="KEGG" id="hce:HCW_00850"/>
<evidence type="ECO:0000313" key="3">
    <source>
        <dbReference type="EMBL" id="AFI03463.1"/>
    </source>
</evidence>
<dbReference type="Proteomes" id="UP000005010">
    <property type="component" value="Chromosome"/>
</dbReference>
<protein>
    <submittedName>
        <fullName evidence="3">Toxin-like outer membrane protein</fullName>
    </submittedName>
</protein>
<dbReference type="SUPFAM" id="SSF103515">
    <property type="entry name" value="Autotransporter"/>
    <property type="match status" value="1"/>
</dbReference>
<gene>
    <name evidence="3" type="ordered locus">HCW_00850</name>
</gene>
<sequence>MKALKNLNNISKMFYKRTLISALAFLGIFENQLVGQSYNLGKNSNIVSWMNANNYYGNNSIGNLYNNGSYYCFGWYCGTSWTLIGDKGIHYTLNNFIYAGGNLTLNLAQSSISLSNDDFYSYYGSQVNNAINAQAINLSNSLQVGLNAGGNYSGGPGNTTLNLNSSNINANNANIQVANNSSLTFNGNTTLTNSQLKSDNTSQIDFKDQATFNNTTFNSGVYNFSSGNLTFNGDTFNQGVSFNFGSNDVIFSHTNTLTSSTPFTDLKGNVSFSPNAVFNINQTLSKNQTYDILHTSGTINYGNNSNSLWDLIDYQGQKAISDKEVKNDVYDVVYDIDNQDETIQETFSSNSITTKFLGNTPKPKPKPITPTPQPKPTPTPKPKPAPTPKPITPTPTPTQSNSFNLDNPNDITSNGQAGFFNPSTYYLPKTKTFDTSNATYYLMSSSAKNPLILWNSGTPNISLGQPTSFTQTITGKNSALVIGAKNTWANNLKAPKSNSVVSFGDIVGKCTLGIICAGTINGTYNAPSIYITGTLQSGNGSTGGAAYLTFNATDSINIANATIKQLEDGAYKSYMHFNGNNINISNSDFSSAVGKSGENAFSFNAKNTLNVNGTNSFTLKDGGQISFSANTLKFLGNNSFNYSDGGTLNFTSNTDNLNMLGDNSFNFTNGGTINFKSAKSLNLSPKTSFNFQNASGTLNLQSSTPSNIQIQSINANSGINIISQNNNLSINQGTISAQNNSIEITAKNFVDEGSINANAQITFNANATINNLSLGANAILQANNLNILQSMALQNNQDIQGNFTLSNGANLSLSNNATLSTQGQANIYASNKAFLSFNTSTNNTTYTLLNAKKGINYFLNGADVFTNLNDYLKLYTLIDFNNHHLTWANGKLTYDNKSVQVLDNGLIVRFDNAQNEPMELSLGYNQIRVAIGNASLTSNAPNISQYIKNILGQNALNEVKAYGGSQGLKWLNQLIIEAHSPLFAPSYLEHSSAQDLKTILKDLNSTLEQVSSISLRTQASQDLQTNTYINQMNRLVKLSDFNAREPFIFDESIERYKNIRLASASNKDVLSLINYKPSKKNYYNLWLSALGGVSLISQGSGTLYGVNIGADSLIKDIIIGGYIAYAYSNFNGGLIQNGANNVSVGLYARKFFKRQELSFRINETYGGNHSKLSSNNPILSALNQQYNYNSYTTQIASNYGYDFLFKHRSIVVKPQLGLTYYYIGVGQLLGNKINPLYEQFKIQANPANKQVLNLELALETRHYYGKHSYYFVIAGISRDLFLHSLGDKVVRFVGENSLSYRNGQIYGTFANLTTGGEMRLWRSLYINLGVGMRFNLNYTNISTMGNLGMRYVF</sequence>
<dbReference type="HOGENOM" id="CLU_257518_0_0_7"/>
<reference evidence="4" key="1">
    <citation type="submission" date="2012-04" db="EMBL/GenBank/DDBJ databases">
        <title>Complete genome sequence of Helicobacter cetorum strain MIT 00-7128.</title>
        <authorList>
            <person name="Kersulyte D."/>
            <person name="Berg D.E."/>
        </authorList>
    </citation>
    <scope>NUCLEOTIDE SEQUENCE [LARGE SCALE GENOMIC DNA]</scope>
    <source>
        <strain evidence="4">MIT 00-7128</strain>
    </source>
</reference>
<feature type="domain" description="Autotransporter" evidence="2">
    <location>
        <begin position="1078"/>
        <end position="1353"/>
    </location>
</feature>
<dbReference type="Pfam" id="PF03077">
    <property type="entry name" value="VacA2"/>
    <property type="match status" value="1"/>
</dbReference>
<dbReference type="PROSITE" id="PS51208">
    <property type="entry name" value="AUTOTRANSPORTER"/>
    <property type="match status" value="1"/>
</dbReference>
<dbReference type="InterPro" id="IPR004311">
    <property type="entry name" value="Vacuolating_cytotoxin_put"/>
</dbReference>
<dbReference type="RefSeq" id="WP_014660336.1">
    <property type="nucleotide sequence ID" value="NC_017737.1"/>
</dbReference>
<name>I0EKJ4_HELC0</name>
<dbReference type="InterPro" id="IPR036709">
    <property type="entry name" value="Autotransporte_beta_dom_sf"/>
</dbReference>
<accession>I0EKJ4</accession>
<dbReference type="eggNOG" id="COG1196">
    <property type="taxonomic scope" value="Bacteria"/>
</dbReference>
<organism evidence="3 4">
    <name type="scientific">Helicobacter cetorum (strain ATCC BAA-429 / MIT 00-7128)</name>
    <dbReference type="NCBI Taxonomy" id="182217"/>
    <lineage>
        <taxon>Bacteria</taxon>
        <taxon>Pseudomonadati</taxon>
        <taxon>Campylobacterota</taxon>
        <taxon>Epsilonproteobacteria</taxon>
        <taxon>Campylobacterales</taxon>
        <taxon>Helicobacteraceae</taxon>
        <taxon>Helicobacter</taxon>
    </lineage>
</organism>